<sequence>FAVRTWRKPGRGGWHSVSERFVLSFSSGVRGYEEPTRGIVSSSSSSRCRLRVWEKRNPNPFSEDVEGGVQLIQNLN</sequence>
<feature type="non-terminal residue" evidence="1">
    <location>
        <position position="1"/>
    </location>
</feature>
<evidence type="ECO:0000313" key="1">
    <source>
        <dbReference type="EMBL" id="RRT59213.1"/>
    </source>
</evidence>
<evidence type="ECO:0000313" key="2">
    <source>
        <dbReference type="Proteomes" id="UP000287651"/>
    </source>
</evidence>
<reference evidence="1 2" key="1">
    <citation type="journal article" date="2014" name="Agronomy (Basel)">
        <title>A Draft Genome Sequence for Ensete ventricosum, the Drought-Tolerant Tree Against Hunger.</title>
        <authorList>
            <person name="Harrison J."/>
            <person name="Moore K.A."/>
            <person name="Paszkiewicz K."/>
            <person name="Jones T."/>
            <person name="Grant M."/>
            <person name="Ambacheew D."/>
            <person name="Muzemil S."/>
            <person name="Studholme D.J."/>
        </authorList>
    </citation>
    <scope>NUCLEOTIDE SEQUENCE [LARGE SCALE GENOMIC DNA]</scope>
</reference>
<protein>
    <submittedName>
        <fullName evidence="1">Uncharacterized protein</fullName>
    </submittedName>
</protein>
<dbReference type="EMBL" id="AMZH03008318">
    <property type="protein sequence ID" value="RRT59213.1"/>
    <property type="molecule type" value="Genomic_DNA"/>
</dbReference>
<accession>A0A426Z5L0</accession>
<dbReference type="AlphaFoldDB" id="A0A426Z5L0"/>
<gene>
    <name evidence="1" type="ORF">B296_00035515</name>
</gene>
<comment type="caution">
    <text evidence="1">The sequence shown here is derived from an EMBL/GenBank/DDBJ whole genome shotgun (WGS) entry which is preliminary data.</text>
</comment>
<name>A0A426Z5L0_ENSVE</name>
<proteinExistence type="predicted"/>
<organism evidence="1 2">
    <name type="scientific">Ensete ventricosum</name>
    <name type="common">Abyssinian banana</name>
    <name type="synonym">Musa ensete</name>
    <dbReference type="NCBI Taxonomy" id="4639"/>
    <lineage>
        <taxon>Eukaryota</taxon>
        <taxon>Viridiplantae</taxon>
        <taxon>Streptophyta</taxon>
        <taxon>Embryophyta</taxon>
        <taxon>Tracheophyta</taxon>
        <taxon>Spermatophyta</taxon>
        <taxon>Magnoliopsida</taxon>
        <taxon>Liliopsida</taxon>
        <taxon>Zingiberales</taxon>
        <taxon>Musaceae</taxon>
        <taxon>Ensete</taxon>
    </lineage>
</organism>
<dbReference type="Proteomes" id="UP000287651">
    <property type="component" value="Unassembled WGS sequence"/>
</dbReference>